<keyword evidence="1" id="KW-0433">Leucine-rich repeat</keyword>
<keyword evidence="4" id="KW-1185">Reference proteome</keyword>
<dbReference type="PANTHER" id="PTHR48051">
    <property type="match status" value="1"/>
</dbReference>
<sequence length="183" mass="19603">MSKRTATGSTSRELRLRGGDVVRIGDKDVDLYSTRLCIKLRVLPGKLPEAIGKLVALQRLYATNNQLGALPEAIGKLVALRQLQVQNNQLGALPEAHRRRPGELMSPQKVAPARGSAVGSAASGDGGLFLAKSRYHIACGRRKAAFAVLLKYRSNAHDVVREAGTYADDPGPIGSLRKLLGGR</sequence>
<dbReference type="KEGG" id="ehx:EMIHUDRAFT_240010"/>
<proteinExistence type="predicted"/>
<dbReference type="SMART" id="SM00364">
    <property type="entry name" value="LRR_BAC"/>
    <property type="match status" value="2"/>
</dbReference>
<dbReference type="Gene3D" id="3.80.10.10">
    <property type="entry name" value="Ribonuclease Inhibitor"/>
    <property type="match status" value="1"/>
</dbReference>
<dbReference type="GeneID" id="17268214"/>
<dbReference type="EnsemblProtists" id="EOD22668">
    <property type="protein sequence ID" value="EOD22668"/>
    <property type="gene ID" value="EMIHUDRAFT_240010"/>
</dbReference>
<evidence type="ECO:0000313" key="4">
    <source>
        <dbReference type="Proteomes" id="UP000013827"/>
    </source>
</evidence>
<evidence type="ECO:0000313" key="3">
    <source>
        <dbReference type="EnsemblProtists" id="EOD22668"/>
    </source>
</evidence>
<accession>A0A0D3JGN3</accession>
<dbReference type="PANTHER" id="PTHR48051:SF54">
    <property type="entry name" value="LEUCINE-RICH REPEAT-CONTAINING PROTEIN"/>
    <property type="match status" value="1"/>
</dbReference>
<dbReference type="Proteomes" id="UP000013827">
    <property type="component" value="Unassembled WGS sequence"/>
</dbReference>
<dbReference type="RefSeq" id="XP_005775097.1">
    <property type="nucleotide sequence ID" value="XM_005775040.1"/>
</dbReference>
<dbReference type="GO" id="GO:0005737">
    <property type="term" value="C:cytoplasm"/>
    <property type="evidence" value="ECO:0007669"/>
    <property type="project" value="TreeGrafter"/>
</dbReference>
<organism evidence="3 4">
    <name type="scientific">Emiliania huxleyi (strain CCMP1516)</name>
    <dbReference type="NCBI Taxonomy" id="280463"/>
    <lineage>
        <taxon>Eukaryota</taxon>
        <taxon>Haptista</taxon>
        <taxon>Haptophyta</taxon>
        <taxon>Prymnesiophyceae</taxon>
        <taxon>Isochrysidales</taxon>
        <taxon>Noelaerhabdaceae</taxon>
        <taxon>Emiliania</taxon>
    </lineage>
</organism>
<dbReference type="STRING" id="2903.R1CII9"/>
<evidence type="ECO:0000256" key="1">
    <source>
        <dbReference type="ARBA" id="ARBA00022614"/>
    </source>
</evidence>
<reference evidence="4" key="1">
    <citation type="journal article" date="2013" name="Nature">
        <title>Pan genome of the phytoplankton Emiliania underpins its global distribution.</title>
        <authorList>
            <person name="Read B.A."/>
            <person name="Kegel J."/>
            <person name="Klute M.J."/>
            <person name="Kuo A."/>
            <person name="Lefebvre S.C."/>
            <person name="Maumus F."/>
            <person name="Mayer C."/>
            <person name="Miller J."/>
            <person name="Monier A."/>
            <person name="Salamov A."/>
            <person name="Young J."/>
            <person name="Aguilar M."/>
            <person name="Claverie J.M."/>
            <person name="Frickenhaus S."/>
            <person name="Gonzalez K."/>
            <person name="Herman E.K."/>
            <person name="Lin Y.C."/>
            <person name="Napier J."/>
            <person name="Ogata H."/>
            <person name="Sarno A.F."/>
            <person name="Shmutz J."/>
            <person name="Schroeder D."/>
            <person name="de Vargas C."/>
            <person name="Verret F."/>
            <person name="von Dassow P."/>
            <person name="Valentin K."/>
            <person name="Van de Peer Y."/>
            <person name="Wheeler G."/>
            <person name="Dacks J.B."/>
            <person name="Delwiche C.F."/>
            <person name="Dyhrman S.T."/>
            <person name="Glockner G."/>
            <person name="John U."/>
            <person name="Richards T."/>
            <person name="Worden A.Z."/>
            <person name="Zhang X."/>
            <person name="Grigoriev I.V."/>
            <person name="Allen A.E."/>
            <person name="Bidle K."/>
            <person name="Borodovsky M."/>
            <person name="Bowler C."/>
            <person name="Brownlee C."/>
            <person name="Cock J.M."/>
            <person name="Elias M."/>
            <person name="Gladyshev V.N."/>
            <person name="Groth M."/>
            <person name="Guda C."/>
            <person name="Hadaegh A."/>
            <person name="Iglesias-Rodriguez M.D."/>
            <person name="Jenkins J."/>
            <person name="Jones B.M."/>
            <person name="Lawson T."/>
            <person name="Leese F."/>
            <person name="Lindquist E."/>
            <person name="Lobanov A."/>
            <person name="Lomsadze A."/>
            <person name="Malik S.B."/>
            <person name="Marsh M.E."/>
            <person name="Mackinder L."/>
            <person name="Mock T."/>
            <person name="Mueller-Roeber B."/>
            <person name="Pagarete A."/>
            <person name="Parker M."/>
            <person name="Probert I."/>
            <person name="Quesneville H."/>
            <person name="Raines C."/>
            <person name="Rensing S.A."/>
            <person name="Riano-Pachon D.M."/>
            <person name="Richier S."/>
            <person name="Rokitta S."/>
            <person name="Shiraiwa Y."/>
            <person name="Soanes D.M."/>
            <person name="van der Giezen M."/>
            <person name="Wahlund T.M."/>
            <person name="Williams B."/>
            <person name="Wilson W."/>
            <person name="Wolfe G."/>
            <person name="Wurch L.L."/>
        </authorList>
    </citation>
    <scope>NUCLEOTIDE SEQUENCE</scope>
</reference>
<dbReference type="PaxDb" id="2903-EOD22668"/>
<name>A0A0D3JGN3_EMIH1</name>
<dbReference type="AlphaFoldDB" id="A0A0D3JGN3"/>
<dbReference type="HOGENOM" id="CLU_1477713_0_0_1"/>
<reference evidence="3" key="2">
    <citation type="submission" date="2024-10" db="UniProtKB">
        <authorList>
            <consortium name="EnsemblProtists"/>
        </authorList>
    </citation>
    <scope>IDENTIFICATION</scope>
</reference>
<dbReference type="InterPro" id="IPR050216">
    <property type="entry name" value="LRR_domain-containing"/>
</dbReference>
<keyword evidence="2" id="KW-0677">Repeat</keyword>
<protein>
    <recommendedName>
        <fullName evidence="5">Leucine rich repeat protein</fullName>
    </recommendedName>
</protein>
<evidence type="ECO:0008006" key="5">
    <source>
        <dbReference type="Google" id="ProtNLM"/>
    </source>
</evidence>
<dbReference type="InterPro" id="IPR032675">
    <property type="entry name" value="LRR_dom_sf"/>
</dbReference>
<dbReference type="SUPFAM" id="SSF52058">
    <property type="entry name" value="L domain-like"/>
    <property type="match status" value="1"/>
</dbReference>
<evidence type="ECO:0000256" key="2">
    <source>
        <dbReference type="ARBA" id="ARBA00022737"/>
    </source>
</evidence>